<evidence type="ECO:0000313" key="12">
    <source>
        <dbReference type="Proteomes" id="UP000240971"/>
    </source>
</evidence>
<dbReference type="SUPFAM" id="SSF53633">
    <property type="entry name" value="Carbamate kinase-like"/>
    <property type="match status" value="1"/>
</dbReference>
<accession>A0A2P8HKT6</accession>
<dbReference type="InterPro" id="IPR004662">
    <property type="entry name" value="AcgluKinase_fam"/>
</dbReference>
<dbReference type="NCBIfam" id="TIGR00761">
    <property type="entry name" value="argB"/>
    <property type="match status" value="1"/>
</dbReference>
<dbReference type="PANTHER" id="PTHR23342">
    <property type="entry name" value="N-ACETYLGLUTAMATE SYNTHASE"/>
    <property type="match status" value="1"/>
</dbReference>
<sequence length="277" mass="29661">MGCTGGFERNSERIIMIDLFIIKVGGNVIDNPVLLQTFLEKFATIPGKKILIHGGGKIATRIGDKLGIESKYVDGRRITDAATIDLVTMVYGGLVNKQLVAKLQANGCNAIGLTGADANIIPAIQRPVKDIDYGFVGDIRTQTLQTAPLKALLEAGITPVFAPLTHDGKGQILNTNADTIASTLAIALSAHYNIRLIYCFEKKGVLRDPADDNSVINLINEEIYQQLLEAKILTDGILPKLQNAFGAINNGVKEVLIGHADDVLSNTTDKVAGTLIC</sequence>
<dbReference type="Proteomes" id="UP000240971">
    <property type="component" value="Unassembled WGS sequence"/>
</dbReference>
<dbReference type="GO" id="GO:0042450">
    <property type="term" value="P:L-arginine biosynthetic process via ornithine"/>
    <property type="evidence" value="ECO:0007669"/>
    <property type="project" value="UniProtKB-UniRule"/>
</dbReference>
<keyword evidence="3 9" id="KW-0028">Amino-acid biosynthesis</keyword>
<evidence type="ECO:0000259" key="10">
    <source>
        <dbReference type="Pfam" id="PF00696"/>
    </source>
</evidence>
<dbReference type="Gene3D" id="3.40.1160.10">
    <property type="entry name" value="Acetylglutamate kinase-like"/>
    <property type="match status" value="1"/>
</dbReference>
<comment type="subcellular location">
    <subcellularLocation>
        <location evidence="9">Cytoplasm</location>
    </subcellularLocation>
</comment>
<comment type="catalytic activity">
    <reaction evidence="8 9">
        <text>N-acetyl-L-glutamate + ATP = N-acetyl-L-glutamyl 5-phosphate + ADP</text>
        <dbReference type="Rhea" id="RHEA:14629"/>
        <dbReference type="ChEBI" id="CHEBI:30616"/>
        <dbReference type="ChEBI" id="CHEBI:44337"/>
        <dbReference type="ChEBI" id="CHEBI:57936"/>
        <dbReference type="ChEBI" id="CHEBI:456216"/>
        <dbReference type="EC" id="2.7.2.8"/>
    </reaction>
</comment>
<dbReference type="InterPro" id="IPR037528">
    <property type="entry name" value="ArgB"/>
</dbReference>
<feature type="domain" description="Aspartate/glutamate/uridylate kinase" evidence="10">
    <location>
        <begin position="19"/>
        <end position="258"/>
    </location>
</feature>
<name>A0A2P8HKT6_CHINA</name>
<evidence type="ECO:0000256" key="2">
    <source>
        <dbReference type="ARBA" id="ARBA00022571"/>
    </source>
</evidence>
<dbReference type="HAMAP" id="MF_00082">
    <property type="entry name" value="ArgB"/>
    <property type="match status" value="1"/>
</dbReference>
<dbReference type="GO" id="GO:0003991">
    <property type="term" value="F:acetylglutamate kinase activity"/>
    <property type="evidence" value="ECO:0007669"/>
    <property type="project" value="UniProtKB-UniRule"/>
</dbReference>
<feature type="site" description="Transition state stabilizer" evidence="9">
    <location>
        <position position="240"/>
    </location>
</feature>
<keyword evidence="2 9" id="KW-0055">Arginine biosynthesis</keyword>
<keyword evidence="4 9" id="KW-0808">Transferase</keyword>
<dbReference type="GO" id="GO:0005524">
    <property type="term" value="F:ATP binding"/>
    <property type="evidence" value="ECO:0007669"/>
    <property type="project" value="UniProtKB-UniRule"/>
</dbReference>
<dbReference type="UniPathway" id="UPA00068">
    <property type="reaction ID" value="UER00107"/>
</dbReference>
<feature type="site" description="Transition state stabilizer" evidence="9">
    <location>
        <position position="23"/>
    </location>
</feature>
<dbReference type="EMBL" id="PYAW01000003">
    <property type="protein sequence ID" value="PSL46827.1"/>
    <property type="molecule type" value="Genomic_DNA"/>
</dbReference>
<keyword evidence="12" id="KW-1185">Reference proteome</keyword>
<evidence type="ECO:0000256" key="1">
    <source>
        <dbReference type="ARBA" id="ARBA00004828"/>
    </source>
</evidence>
<keyword evidence="6 9" id="KW-0418">Kinase</keyword>
<evidence type="ECO:0000256" key="9">
    <source>
        <dbReference type="HAMAP-Rule" id="MF_00082"/>
    </source>
</evidence>
<evidence type="ECO:0000256" key="5">
    <source>
        <dbReference type="ARBA" id="ARBA00022741"/>
    </source>
</evidence>
<evidence type="ECO:0000313" key="11">
    <source>
        <dbReference type="EMBL" id="PSL46827.1"/>
    </source>
</evidence>
<organism evidence="11 12">
    <name type="scientific">Chitinophaga niastensis</name>
    <dbReference type="NCBI Taxonomy" id="536980"/>
    <lineage>
        <taxon>Bacteria</taxon>
        <taxon>Pseudomonadati</taxon>
        <taxon>Bacteroidota</taxon>
        <taxon>Chitinophagia</taxon>
        <taxon>Chitinophagales</taxon>
        <taxon>Chitinophagaceae</taxon>
        <taxon>Chitinophaga</taxon>
    </lineage>
</organism>
<dbReference type="InterPro" id="IPR036393">
    <property type="entry name" value="AceGlu_kinase-like_sf"/>
</dbReference>
<gene>
    <name evidence="9" type="primary">argB</name>
    <name evidence="11" type="ORF">CLV51_103812</name>
</gene>
<proteinExistence type="inferred from homology"/>
<dbReference type="CDD" id="cd04238">
    <property type="entry name" value="AAK_NAGK-like"/>
    <property type="match status" value="1"/>
</dbReference>
<dbReference type="AlphaFoldDB" id="A0A2P8HKT6"/>
<comment type="function">
    <text evidence="9">Catalyzes the ATP-dependent phosphorylation of N-acetyl-L-glutamate.</text>
</comment>
<dbReference type="EC" id="2.7.2.8" evidence="9"/>
<comment type="similarity">
    <text evidence="9">Belongs to the acetylglutamate kinase family. ArgB subfamily.</text>
</comment>
<keyword evidence="7 9" id="KW-0067">ATP-binding</keyword>
<evidence type="ECO:0000256" key="3">
    <source>
        <dbReference type="ARBA" id="ARBA00022605"/>
    </source>
</evidence>
<feature type="binding site" evidence="9">
    <location>
        <position position="174"/>
    </location>
    <ligand>
        <name>substrate</name>
    </ligand>
</feature>
<dbReference type="GO" id="GO:0005737">
    <property type="term" value="C:cytoplasm"/>
    <property type="evidence" value="ECO:0007669"/>
    <property type="project" value="UniProtKB-SubCell"/>
</dbReference>
<reference evidence="11 12" key="1">
    <citation type="submission" date="2018-03" db="EMBL/GenBank/DDBJ databases">
        <title>Genomic Encyclopedia of Archaeal and Bacterial Type Strains, Phase II (KMG-II): from individual species to whole genera.</title>
        <authorList>
            <person name="Goeker M."/>
        </authorList>
    </citation>
    <scope>NUCLEOTIDE SEQUENCE [LARGE SCALE GENOMIC DNA]</scope>
    <source>
        <strain evidence="11 12">DSM 24859</strain>
    </source>
</reference>
<comment type="pathway">
    <text evidence="1 9">Amino-acid biosynthesis; L-arginine biosynthesis; N(2)-acetyl-L-ornithine from L-glutamate: step 2/4.</text>
</comment>
<evidence type="ECO:0000256" key="7">
    <source>
        <dbReference type="ARBA" id="ARBA00022840"/>
    </source>
</evidence>
<protein>
    <recommendedName>
        <fullName evidence="9">Acetylglutamate kinase</fullName>
        <ecNumber evidence="9">2.7.2.8</ecNumber>
    </recommendedName>
    <alternativeName>
        <fullName evidence="9">N-acetyl-L-glutamate 5-phosphotransferase</fullName>
    </alternativeName>
    <alternativeName>
        <fullName evidence="9">NAG kinase</fullName>
        <shortName evidence="9">NAGK</shortName>
    </alternativeName>
</protein>
<dbReference type="Pfam" id="PF00696">
    <property type="entry name" value="AA_kinase"/>
    <property type="match status" value="1"/>
</dbReference>
<keyword evidence="5 9" id="KW-0547">Nucleotide-binding</keyword>
<feature type="binding site" evidence="9">
    <location>
        <position position="77"/>
    </location>
    <ligand>
        <name>substrate</name>
    </ligand>
</feature>
<keyword evidence="9" id="KW-0963">Cytoplasm</keyword>
<dbReference type="PANTHER" id="PTHR23342:SF0">
    <property type="entry name" value="N-ACETYLGLUTAMATE SYNTHASE, MITOCHONDRIAL"/>
    <property type="match status" value="1"/>
</dbReference>
<dbReference type="InterPro" id="IPR001048">
    <property type="entry name" value="Asp/Glu/Uridylate_kinase"/>
</dbReference>
<evidence type="ECO:0000256" key="4">
    <source>
        <dbReference type="ARBA" id="ARBA00022679"/>
    </source>
</evidence>
<feature type="binding site" evidence="9">
    <location>
        <begin position="55"/>
        <end position="56"/>
    </location>
    <ligand>
        <name>substrate</name>
    </ligand>
</feature>
<evidence type="ECO:0000256" key="6">
    <source>
        <dbReference type="ARBA" id="ARBA00022777"/>
    </source>
</evidence>
<evidence type="ECO:0000256" key="8">
    <source>
        <dbReference type="ARBA" id="ARBA00048141"/>
    </source>
</evidence>
<comment type="caution">
    <text evidence="11">The sequence shown here is derived from an EMBL/GenBank/DDBJ whole genome shotgun (WGS) entry which is preliminary data.</text>
</comment>
<dbReference type="PIRSF" id="PIRSF000728">
    <property type="entry name" value="NAGK"/>
    <property type="match status" value="1"/>
</dbReference>